<keyword evidence="3" id="KW-1185">Reference proteome</keyword>
<accession>A0ABS9HQJ6</accession>
<dbReference type="SUPFAM" id="SSF55144">
    <property type="entry name" value="LigT-like"/>
    <property type="match status" value="1"/>
</dbReference>
<dbReference type="PANTHER" id="PTHR35561:SF1">
    <property type="entry name" value="RNA 2',3'-CYCLIC PHOSPHODIESTERASE"/>
    <property type="match status" value="1"/>
</dbReference>
<evidence type="ECO:0000313" key="2">
    <source>
        <dbReference type="EMBL" id="MCF7220650.1"/>
    </source>
</evidence>
<name>A0ABS9HQJ6_9GAMM</name>
<keyword evidence="2" id="KW-0436">Ligase</keyword>
<protein>
    <submittedName>
        <fullName evidence="2">2'-5' RNA ligase family protein</fullName>
    </submittedName>
</protein>
<dbReference type="PANTHER" id="PTHR35561">
    <property type="entry name" value="RNA 2',3'-CYCLIC PHOSPHODIESTERASE"/>
    <property type="match status" value="1"/>
</dbReference>
<evidence type="ECO:0000313" key="3">
    <source>
        <dbReference type="Proteomes" id="UP001430796"/>
    </source>
</evidence>
<evidence type="ECO:0000256" key="1">
    <source>
        <dbReference type="ARBA" id="ARBA00022801"/>
    </source>
</evidence>
<dbReference type="Proteomes" id="UP001430796">
    <property type="component" value="Unassembled WGS sequence"/>
</dbReference>
<keyword evidence="1" id="KW-0378">Hydrolase</keyword>
<dbReference type="GO" id="GO:0016874">
    <property type="term" value="F:ligase activity"/>
    <property type="evidence" value="ECO:0007669"/>
    <property type="project" value="UniProtKB-KW"/>
</dbReference>
<comment type="caution">
    <text evidence="2">The sequence shown here is derived from an EMBL/GenBank/DDBJ whole genome shotgun (WGS) entry which is preliminary data.</text>
</comment>
<dbReference type="InterPro" id="IPR004175">
    <property type="entry name" value="RNA_CPDase"/>
</dbReference>
<dbReference type="Gene3D" id="3.90.1140.10">
    <property type="entry name" value="Cyclic phosphodiesterase"/>
    <property type="match status" value="1"/>
</dbReference>
<dbReference type="InterPro" id="IPR009097">
    <property type="entry name" value="Cyclic_Pdiesterase"/>
</dbReference>
<dbReference type="Pfam" id="PF13563">
    <property type="entry name" value="2_5_RNA_ligase2"/>
    <property type="match status" value="1"/>
</dbReference>
<organism evidence="2 3">
    <name type="scientific">Marilutibacter chinensis</name>
    <dbReference type="NCBI Taxonomy" id="2912247"/>
    <lineage>
        <taxon>Bacteria</taxon>
        <taxon>Pseudomonadati</taxon>
        <taxon>Pseudomonadota</taxon>
        <taxon>Gammaproteobacteria</taxon>
        <taxon>Lysobacterales</taxon>
        <taxon>Lysobacteraceae</taxon>
        <taxon>Marilutibacter</taxon>
    </lineage>
</organism>
<proteinExistence type="predicted"/>
<reference evidence="2 3" key="2">
    <citation type="submission" date="2022-01" db="EMBL/GenBank/DDBJ databases">
        <title>Lysobacter chinensis sp. nov., a bacterium isolated from cow dung compost.</title>
        <authorList>
            <person name="Liu Y."/>
        </authorList>
    </citation>
    <scope>NUCLEOTIDE SEQUENCE [LARGE SCALE GENOMIC DNA]</scope>
    <source>
        <strain evidence="2 3">TLK-CK17</strain>
    </source>
</reference>
<gene>
    <name evidence="2" type="ORF">L3V18_02440</name>
</gene>
<reference evidence="2 3" key="3">
    <citation type="submission" date="2022-01" db="EMBL/GenBank/DDBJ databases">
        <authorList>
            <person name="Zhou L.Y."/>
        </authorList>
    </citation>
    <scope>NUCLEOTIDE SEQUENCE [LARGE SCALE GENOMIC DNA]</scope>
    <source>
        <strain evidence="2 3">TLK-CK17</strain>
    </source>
</reference>
<dbReference type="RefSeq" id="WP_237053004.1">
    <property type="nucleotide sequence ID" value="NZ_JAKJPO010000001.1"/>
</dbReference>
<sequence length="202" mass="21827">MSRQAQLAGFEVADATPRYSLFFALLPDDAIRARVDAAATAVEAGQPHGGRRLRPHRYHLTLRWLGTLPENCERELEVARGAAESACTAGIGAFKLPLDIAGGFASARVCWLGCHTVPTALHELRAALDDGLVRRGAAAGVRFGKGPALVPHVTVARDCRQVWTETAIDAPVPWHVDGFALVRSDIQRHHAHAVVGRWVLPD</sequence>
<dbReference type="EMBL" id="JAKJPO010000001">
    <property type="protein sequence ID" value="MCF7220650.1"/>
    <property type="molecule type" value="Genomic_DNA"/>
</dbReference>
<reference evidence="3" key="1">
    <citation type="submission" date="2022-01" db="EMBL/GenBank/DDBJ databases">
        <title>Lysobacter chinensis sp. nov., a bacterium isolated from cow dung compost.</title>
        <authorList>
            <person name="Zhou L.Y."/>
        </authorList>
    </citation>
    <scope>NUCLEOTIDE SEQUENCE [LARGE SCALE GENOMIC DNA]</scope>
    <source>
        <strain evidence="3">TLK-CK17</strain>
    </source>
</reference>